<keyword evidence="4" id="KW-0863">Zinc-finger</keyword>
<dbReference type="SUPFAM" id="SSF57850">
    <property type="entry name" value="RING/U-box"/>
    <property type="match status" value="1"/>
</dbReference>
<feature type="compositionally biased region" description="Acidic residues" evidence="5">
    <location>
        <begin position="774"/>
        <end position="788"/>
    </location>
</feature>
<dbReference type="PROSITE" id="PS50089">
    <property type="entry name" value="ZF_RING_2"/>
    <property type="match status" value="1"/>
</dbReference>
<keyword evidence="2" id="KW-0378">Hydrolase</keyword>
<dbReference type="InterPro" id="IPR000330">
    <property type="entry name" value="SNF2_N"/>
</dbReference>
<keyword evidence="1" id="KW-0547">Nucleotide-binding</keyword>
<feature type="region of interest" description="Disordered" evidence="5">
    <location>
        <begin position="741"/>
        <end position="797"/>
    </location>
</feature>
<dbReference type="Gene3D" id="3.40.50.10810">
    <property type="entry name" value="Tandem AAA-ATPase domain"/>
    <property type="match status" value="1"/>
</dbReference>
<feature type="chain" id="PRO_5034721771" evidence="6">
    <location>
        <begin position="27"/>
        <end position="1492"/>
    </location>
</feature>
<dbReference type="Gene3D" id="3.40.50.300">
    <property type="entry name" value="P-loop containing nucleotide triphosphate hydrolases"/>
    <property type="match status" value="1"/>
</dbReference>
<dbReference type="InterPro" id="IPR038718">
    <property type="entry name" value="SNF2-like_sf"/>
</dbReference>
<evidence type="ECO:0000313" key="9">
    <source>
        <dbReference type="EMBL" id="KAF7289508.1"/>
    </source>
</evidence>
<dbReference type="Pfam" id="PF00176">
    <property type="entry name" value="SNF2-rel_dom"/>
    <property type="match status" value="1"/>
</dbReference>
<accession>A0A8H6RZF3</accession>
<comment type="caution">
    <text evidence="9">The sequence shown here is derived from an EMBL/GenBank/DDBJ whole genome shotgun (WGS) entry which is preliminary data.</text>
</comment>
<keyword evidence="3" id="KW-0067">ATP-binding</keyword>
<dbReference type="PANTHER" id="PTHR45865">
    <property type="entry name" value="E3 UBIQUITIN-PROTEIN LIGASE SHPRH FAMILY MEMBER"/>
    <property type="match status" value="1"/>
</dbReference>
<keyword evidence="9" id="KW-0347">Helicase</keyword>
<dbReference type="InterPro" id="IPR014001">
    <property type="entry name" value="Helicase_ATP-bd"/>
</dbReference>
<evidence type="ECO:0000313" key="10">
    <source>
        <dbReference type="Proteomes" id="UP000613580"/>
    </source>
</evidence>
<reference evidence="9" key="1">
    <citation type="submission" date="2020-05" db="EMBL/GenBank/DDBJ databases">
        <title>Mycena genomes resolve the evolution of fungal bioluminescence.</title>
        <authorList>
            <person name="Tsai I.J."/>
        </authorList>
    </citation>
    <scope>NUCLEOTIDE SEQUENCE</scope>
    <source>
        <strain evidence="9">110903Hualien_Pintung</strain>
    </source>
</reference>
<dbReference type="PROSITE" id="PS51192">
    <property type="entry name" value="HELICASE_ATP_BIND_1"/>
    <property type="match status" value="1"/>
</dbReference>
<dbReference type="GO" id="GO:0008270">
    <property type="term" value="F:zinc ion binding"/>
    <property type="evidence" value="ECO:0007669"/>
    <property type="project" value="UniProtKB-KW"/>
</dbReference>
<dbReference type="Proteomes" id="UP000613580">
    <property type="component" value="Unassembled WGS sequence"/>
</dbReference>
<feature type="region of interest" description="Disordered" evidence="5">
    <location>
        <begin position="28"/>
        <end position="75"/>
    </location>
</feature>
<dbReference type="OrthoDB" id="5330228at2759"/>
<dbReference type="InterPro" id="IPR059033">
    <property type="entry name" value="C144_05_dom"/>
</dbReference>
<evidence type="ECO:0000256" key="3">
    <source>
        <dbReference type="ARBA" id="ARBA00022840"/>
    </source>
</evidence>
<evidence type="ECO:0000256" key="6">
    <source>
        <dbReference type="SAM" id="SignalP"/>
    </source>
</evidence>
<dbReference type="InterPro" id="IPR049730">
    <property type="entry name" value="SNF2/RAD54-like_C"/>
</dbReference>
<keyword evidence="10" id="KW-1185">Reference proteome</keyword>
<dbReference type="GO" id="GO:0061630">
    <property type="term" value="F:ubiquitin protein ligase activity"/>
    <property type="evidence" value="ECO:0007669"/>
    <property type="project" value="TreeGrafter"/>
</dbReference>
<evidence type="ECO:0000256" key="1">
    <source>
        <dbReference type="ARBA" id="ARBA00022741"/>
    </source>
</evidence>
<evidence type="ECO:0000259" key="8">
    <source>
        <dbReference type="PROSITE" id="PS51192"/>
    </source>
</evidence>
<evidence type="ECO:0000256" key="2">
    <source>
        <dbReference type="ARBA" id="ARBA00022801"/>
    </source>
</evidence>
<feature type="domain" description="RING-type" evidence="7">
    <location>
        <begin position="1167"/>
        <end position="1207"/>
    </location>
</feature>
<name>A0A8H6RZF3_MYCCL</name>
<evidence type="ECO:0000256" key="5">
    <source>
        <dbReference type="SAM" id="MobiDB-lite"/>
    </source>
</evidence>
<dbReference type="SMART" id="SM00184">
    <property type="entry name" value="RING"/>
    <property type="match status" value="1"/>
</dbReference>
<dbReference type="Gene3D" id="3.30.40.10">
    <property type="entry name" value="Zinc/RING finger domain, C3HC4 (zinc finger)"/>
    <property type="match status" value="1"/>
</dbReference>
<sequence length="1492" mass="165978">MRESTAVLVLGLSSLESSLLVQLLQAHAPTDASAKGKRRAASPDNARPSKRRRTQRPVSSASDSDESTSQDSHLPAFTHEYTLRFDEDGQEDGAGHLLQALGLLPNEAAFDLGEISFGARDGRVYVVLERDAAAELLALPPLRDEIDLEAFGIMDGHSDVISASLRLESYGRAVVRGQISLSPSNAGHNVLPFTLTIGITVSFTPAIFDPDLATKPKARQMGGIEDAQRRVLQFAFPDPKLNASNAVTNIPFFYAALGPAPASHSSDAIAPEGLAATLLPFQRRSVEWLLQREGVSPDGSQSRAFSFWERIEDKGQRSWFVNRLTGACALEKPEEPPALGAILAEEPGLGKTVEIIALLLLNPAPPEIHPDVKHWDDGNELEVAAVKANLIVTPVSLSNQWISELKLHAPSLKVLLYEGWNKLAMMIDDQDAAHDWPSYCQQFDVVIATYSTLRADLNVARVPPKRPRREDVVYSNIERERSPLIRVEWQRVIMDEVQMVGGGNVEDMVSMIPRRASFAVSGTPARAQVADLSHVLKFLRVNHLIGPAKCWNRLLLPAFSNYFAALFSSLAIRTTKASVKNELTIPQQTRYIVGIEMGPVERAVYDADFDRVLLELGLDARGVDVHGEQREPDAALLRSMIRRLRAICTHPQVGQLGNKLFGKQGGALKTMDQVLQSMRTDNWGLVVEDSKNKIHSLIRLAQLQQQGAERNRHQVSLETLILAEKEATQLLQEIESAIAAHEASAPSRGSKRPSPAASGKGKERERSMSPLSDIDSDSEDEGDGDDSEQNAAVKQYRARKSALKNRLREAQLVMHRVKFLQGDANHTLGQADAETAAYDAAEAIRRVLLSTVEQEATRAMKMLDHVPQSQPLSLEQLLINTPFFDDTSDDDALDEANEIIEDVLNQQSTLLWTWRTRLTELLTRKLTPGEEADGEEYQRTLDDQGEAESYLVNYTALASDRREALLKERSLLATHDAAEKKTRVTKAAIRAAAALDELPKLDSNIELAPEHEVLFKELSLQRKALLNTLEGRALKTIVVDLAARIAKTDKSKDKDQMRNLKTAHDTLRQLITDQGPILDKLDSDLVIYRKVFNTRIRFFRQLQEISDAVADVTFETTLAEALIAEQTQQRDLAAKISTQRARQRYLEHLTKHKHTMDDDSDDEENACILCKCSFTRGFLTDCAHVFCEDCFKLWAKDKIRSTCPVCRVAINFDKLQRFVVAEETLKPTGNNEDEVEVPKSRRVIEYNTIDPALLRKIQATAAFGDYGEKIATLVKHLIYLREVDAGAKSIVFSAWQDSLFIVERALRANGISCIRIDQNRKGQTAVSKFASDDDIEVLLLHGERENAGLNVTCASRVFLLESVVHHSFEVQAIARIDRMGQTKPTEVFCYYAQDSVEKNILDIAARQGLSLYTKNNSIGSILDVSSLTEDESKKLKKSSPAKKKLQSKGDFILKIEDMMAIIFPHMFEDIDYMVPEDAMEVETEPVAGPSRL</sequence>
<organism evidence="9 10">
    <name type="scientific">Mycena chlorophos</name>
    <name type="common">Agaric fungus</name>
    <name type="synonym">Agaricus chlorophos</name>
    <dbReference type="NCBI Taxonomy" id="658473"/>
    <lineage>
        <taxon>Eukaryota</taxon>
        <taxon>Fungi</taxon>
        <taxon>Dikarya</taxon>
        <taxon>Basidiomycota</taxon>
        <taxon>Agaricomycotina</taxon>
        <taxon>Agaricomycetes</taxon>
        <taxon>Agaricomycetidae</taxon>
        <taxon>Agaricales</taxon>
        <taxon>Marasmiineae</taxon>
        <taxon>Mycenaceae</taxon>
        <taxon>Mycena</taxon>
    </lineage>
</organism>
<evidence type="ECO:0000259" key="7">
    <source>
        <dbReference type="PROSITE" id="PS50089"/>
    </source>
</evidence>
<dbReference type="SUPFAM" id="SSF52540">
    <property type="entry name" value="P-loop containing nucleoside triphosphate hydrolases"/>
    <property type="match status" value="2"/>
</dbReference>
<dbReference type="InterPro" id="IPR052583">
    <property type="entry name" value="ATP-helicase/E3_Ub-Ligase"/>
</dbReference>
<evidence type="ECO:0000256" key="4">
    <source>
        <dbReference type="PROSITE-ProRule" id="PRU00175"/>
    </source>
</evidence>
<dbReference type="GO" id="GO:0004386">
    <property type="term" value="F:helicase activity"/>
    <property type="evidence" value="ECO:0007669"/>
    <property type="project" value="UniProtKB-KW"/>
</dbReference>
<dbReference type="GO" id="GO:0005524">
    <property type="term" value="F:ATP binding"/>
    <property type="evidence" value="ECO:0007669"/>
    <property type="project" value="InterPro"/>
</dbReference>
<dbReference type="GO" id="GO:0000209">
    <property type="term" value="P:protein polyubiquitination"/>
    <property type="evidence" value="ECO:0007669"/>
    <property type="project" value="TreeGrafter"/>
</dbReference>
<keyword evidence="4" id="KW-0862">Zinc</keyword>
<dbReference type="InterPro" id="IPR013083">
    <property type="entry name" value="Znf_RING/FYVE/PHD"/>
</dbReference>
<dbReference type="EMBL" id="JACAZE010000029">
    <property type="protein sequence ID" value="KAF7289508.1"/>
    <property type="molecule type" value="Genomic_DNA"/>
</dbReference>
<dbReference type="CDD" id="cd18793">
    <property type="entry name" value="SF2_C_SNF"/>
    <property type="match status" value="1"/>
</dbReference>
<dbReference type="GO" id="GO:0006974">
    <property type="term" value="P:DNA damage response"/>
    <property type="evidence" value="ECO:0007669"/>
    <property type="project" value="TreeGrafter"/>
</dbReference>
<dbReference type="PANTHER" id="PTHR45865:SF1">
    <property type="entry name" value="E3 UBIQUITIN-PROTEIN LIGASE SHPRH"/>
    <property type="match status" value="1"/>
</dbReference>
<dbReference type="GO" id="GO:0016787">
    <property type="term" value="F:hydrolase activity"/>
    <property type="evidence" value="ECO:0007669"/>
    <property type="project" value="UniProtKB-KW"/>
</dbReference>
<proteinExistence type="predicted"/>
<keyword evidence="4" id="KW-0479">Metal-binding</keyword>
<keyword evidence="6" id="KW-0732">Signal</keyword>
<gene>
    <name evidence="9" type="ORF">HMN09_01344900</name>
</gene>
<feature type="domain" description="Helicase ATP-binding" evidence="8">
    <location>
        <begin position="332"/>
        <end position="542"/>
    </location>
</feature>
<dbReference type="SMART" id="SM00487">
    <property type="entry name" value="DEXDc"/>
    <property type="match status" value="1"/>
</dbReference>
<dbReference type="InterPro" id="IPR027417">
    <property type="entry name" value="P-loop_NTPase"/>
</dbReference>
<dbReference type="Pfam" id="PF26021">
    <property type="entry name" value="Ferritin_C144_05"/>
    <property type="match status" value="1"/>
</dbReference>
<feature type="signal peptide" evidence="6">
    <location>
        <begin position="1"/>
        <end position="26"/>
    </location>
</feature>
<dbReference type="InterPro" id="IPR001841">
    <property type="entry name" value="Znf_RING"/>
</dbReference>
<dbReference type="GO" id="GO:0005634">
    <property type="term" value="C:nucleus"/>
    <property type="evidence" value="ECO:0007669"/>
    <property type="project" value="TreeGrafter"/>
</dbReference>
<protein>
    <submittedName>
        <fullName evidence="9">SNF2 family helicase</fullName>
    </submittedName>
</protein>